<dbReference type="SUPFAM" id="SSF53822">
    <property type="entry name" value="Periplasmic binding protein-like I"/>
    <property type="match status" value="1"/>
</dbReference>
<accession>A0A919FYY4</accession>
<organism evidence="5 6">
    <name type="scientific">Promicromonospora soli</name>
    <dbReference type="NCBI Taxonomy" id="2035533"/>
    <lineage>
        <taxon>Bacteria</taxon>
        <taxon>Bacillati</taxon>
        <taxon>Actinomycetota</taxon>
        <taxon>Actinomycetes</taxon>
        <taxon>Micrococcales</taxon>
        <taxon>Promicromonosporaceae</taxon>
        <taxon>Promicromonospora</taxon>
    </lineage>
</organism>
<dbReference type="GO" id="GO:0003700">
    <property type="term" value="F:DNA-binding transcription factor activity"/>
    <property type="evidence" value="ECO:0007669"/>
    <property type="project" value="TreeGrafter"/>
</dbReference>
<dbReference type="PROSITE" id="PS00356">
    <property type="entry name" value="HTH_LACI_1"/>
    <property type="match status" value="1"/>
</dbReference>
<evidence type="ECO:0000256" key="1">
    <source>
        <dbReference type="ARBA" id="ARBA00023015"/>
    </source>
</evidence>
<dbReference type="AlphaFoldDB" id="A0A919FYY4"/>
<protein>
    <submittedName>
        <fullName evidence="5">LacI family transcriptional regulator</fullName>
    </submittedName>
</protein>
<keyword evidence="2" id="KW-0238">DNA-binding</keyword>
<dbReference type="Pfam" id="PF00356">
    <property type="entry name" value="LacI"/>
    <property type="match status" value="1"/>
</dbReference>
<feature type="domain" description="HTH lacI-type" evidence="4">
    <location>
        <begin position="10"/>
        <end position="64"/>
    </location>
</feature>
<keyword evidence="6" id="KW-1185">Reference proteome</keyword>
<dbReference type="Proteomes" id="UP000627369">
    <property type="component" value="Unassembled WGS sequence"/>
</dbReference>
<name>A0A919FYY4_9MICO</name>
<evidence type="ECO:0000256" key="3">
    <source>
        <dbReference type="ARBA" id="ARBA00023163"/>
    </source>
</evidence>
<sequence length="338" mass="35659">MNTRGDEAPVTIYDVARHAQVSVASVSNYLNWPERLSVTMKDRIGAAIASLGFVPSLPARQLRGRPSGIVGASFVNASNPYFAGIARAVEMLAAESGLAVVVGSSHESAVQQKRFLDLFEQLRFDGVVVAPSDDDLEPLRRRRDRGTPIVLVDHEDPESRLSSVSLDHRAGGRLAASHLIDAGRRHLLFAGGPEGVHQVERRIDGCRGAVSQSPGVSLEVVRAPDLDLADGAVVGRWIADLPPARRPDGVVAGNDLHAIGIIAALTSAGVRVPDDIAVVGYDDIPFAAVAAVPLTTVRQPIAEIGTAAAQLLLDEIAEPGRAPRDVVLAPELVVRASA</sequence>
<dbReference type="RefSeq" id="WP_189670119.1">
    <property type="nucleotide sequence ID" value="NZ_BNAS01000004.1"/>
</dbReference>
<dbReference type="PANTHER" id="PTHR30146">
    <property type="entry name" value="LACI-RELATED TRANSCRIPTIONAL REPRESSOR"/>
    <property type="match status" value="1"/>
</dbReference>
<dbReference type="Pfam" id="PF13377">
    <property type="entry name" value="Peripla_BP_3"/>
    <property type="match status" value="1"/>
</dbReference>
<reference evidence="5" key="2">
    <citation type="submission" date="2020-09" db="EMBL/GenBank/DDBJ databases">
        <authorList>
            <person name="Sun Q."/>
            <person name="Zhou Y."/>
        </authorList>
    </citation>
    <scope>NUCLEOTIDE SEQUENCE</scope>
    <source>
        <strain evidence="5">CGMCC 4.7398</strain>
    </source>
</reference>
<comment type="caution">
    <text evidence="5">The sequence shown here is derived from an EMBL/GenBank/DDBJ whole genome shotgun (WGS) entry which is preliminary data.</text>
</comment>
<dbReference type="Gene3D" id="1.10.260.40">
    <property type="entry name" value="lambda repressor-like DNA-binding domains"/>
    <property type="match status" value="1"/>
</dbReference>
<evidence type="ECO:0000259" key="4">
    <source>
        <dbReference type="PROSITE" id="PS50932"/>
    </source>
</evidence>
<evidence type="ECO:0000313" key="5">
    <source>
        <dbReference type="EMBL" id="GHH75112.1"/>
    </source>
</evidence>
<evidence type="ECO:0000313" key="6">
    <source>
        <dbReference type="Proteomes" id="UP000627369"/>
    </source>
</evidence>
<evidence type="ECO:0000256" key="2">
    <source>
        <dbReference type="ARBA" id="ARBA00023125"/>
    </source>
</evidence>
<dbReference type="InterPro" id="IPR000843">
    <property type="entry name" value="HTH_LacI"/>
</dbReference>
<keyword evidence="1" id="KW-0805">Transcription regulation</keyword>
<dbReference type="Gene3D" id="3.40.50.2300">
    <property type="match status" value="2"/>
</dbReference>
<dbReference type="CDD" id="cd06293">
    <property type="entry name" value="PBP1_LacI-like"/>
    <property type="match status" value="1"/>
</dbReference>
<dbReference type="GO" id="GO:0000976">
    <property type="term" value="F:transcription cis-regulatory region binding"/>
    <property type="evidence" value="ECO:0007669"/>
    <property type="project" value="TreeGrafter"/>
</dbReference>
<keyword evidence="3" id="KW-0804">Transcription</keyword>
<proteinExistence type="predicted"/>
<reference evidence="5" key="1">
    <citation type="journal article" date="2014" name="Int. J. Syst. Evol. Microbiol.">
        <title>Complete genome sequence of Corynebacterium casei LMG S-19264T (=DSM 44701T), isolated from a smear-ripened cheese.</title>
        <authorList>
            <consortium name="US DOE Joint Genome Institute (JGI-PGF)"/>
            <person name="Walter F."/>
            <person name="Albersmeier A."/>
            <person name="Kalinowski J."/>
            <person name="Ruckert C."/>
        </authorList>
    </citation>
    <scope>NUCLEOTIDE SEQUENCE</scope>
    <source>
        <strain evidence="5">CGMCC 4.7398</strain>
    </source>
</reference>
<gene>
    <name evidence="5" type="primary">lacI</name>
    <name evidence="5" type="ORF">GCM10017772_30650</name>
</gene>
<dbReference type="EMBL" id="BNAS01000004">
    <property type="protein sequence ID" value="GHH75112.1"/>
    <property type="molecule type" value="Genomic_DNA"/>
</dbReference>
<dbReference type="SMART" id="SM00354">
    <property type="entry name" value="HTH_LACI"/>
    <property type="match status" value="1"/>
</dbReference>
<dbReference type="InterPro" id="IPR010982">
    <property type="entry name" value="Lambda_DNA-bd_dom_sf"/>
</dbReference>
<dbReference type="PROSITE" id="PS50932">
    <property type="entry name" value="HTH_LACI_2"/>
    <property type="match status" value="1"/>
</dbReference>
<dbReference type="CDD" id="cd01392">
    <property type="entry name" value="HTH_LacI"/>
    <property type="match status" value="1"/>
</dbReference>
<dbReference type="InterPro" id="IPR046335">
    <property type="entry name" value="LacI/GalR-like_sensor"/>
</dbReference>
<dbReference type="SUPFAM" id="SSF47413">
    <property type="entry name" value="lambda repressor-like DNA-binding domains"/>
    <property type="match status" value="1"/>
</dbReference>
<dbReference type="PANTHER" id="PTHR30146:SF109">
    <property type="entry name" value="HTH-TYPE TRANSCRIPTIONAL REGULATOR GALS"/>
    <property type="match status" value="1"/>
</dbReference>
<dbReference type="InterPro" id="IPR028082">
    <property type="entry name" value="Peripla_BP_I"/>
</dbReference>